<accession>A0A9P1JLC8</accession>
<dbReference type="AlphaFoldDB" id="A0A9P1JLC8"/>
<geneLocation type="plasmid" evidence="1">
    <name>VIBNI_pA</name>
</geneLocation>
<sequence length="210" mass="23726">MSATLTLSQISKVSLLSLALVGCALTPNKEVHFGDPRLPSYTLTDTAVRILKENEGRLLSPEKREHWVPTLPVGYTYTMSHAHWESCPSKITKIEQGAYHISRYNCQGNVIHKNVIRVANGVRYSNRDNKILHKAGECAFVLGEVCKQYGGFGVEKYTTKYVDGVWFTIKQLPFVTELYIHIFSDDGLALYHSKYRFGGGQSTEYFRTTP</sequence>
<organism evidence="1">
    <name type="scientific">Vibrio nigripulchritudo</name>
    <dbReference type="NCBI Taxonomy" id="28173"/>
    <lineage>
        <taxon>Bacteria</taxon>
        <taxon>Pseudomonadati</taxon>
        <taxon>Pseudomonadota</taxon>
        <taxon>Gammaproteobacteria</taxon>
        <taxon>Vibrionales</taxon>
        <taxon>Vibrionaceae</taxon>
        <taxon>Vibrio</taxon>
    </lineage>
</organism>
<reference evidence="1" key="1">
    <citation type="submission" date="2010-02" db="EMBL/GenBank/DDBJ databases">
        <authorList>
            <person name="Genoscope - CEA"/>
        </authorList>
    </citation>
    <scope>NUCLEOTIDE SEQUENCE</scope>
    <source>
        <plasmid evidence="1">VIBNI_pA</plasmid>
    </source>
</reference>
<dbReference type="EMBL" id="FP893246">
    <property type="protein sequence ID" value="CBJ93076.1"/>
    <property type="molecule type" value="Genomic_DNA"/>
</dbReference>
<name>A0A9P1JLC8_9VIBR</name>
<keyword evidence="1" id="KW-0614">Plasmid</keyword>
<proteinExistence type="predicted"/>
<protein>
    <submittedName>
        <fullName evidence="1">Uncharacterized protein</fullName>
    </submittedName>
</protein>
<dbReference type="RefSeq" id="WP_013610217.1">
    <property type="nucleotide sequence ID" value="NC_015156.1"/>
</dbReference>
<evidence type="ECO:0000313" key="1">
    <source>
        <dbReference type="EMBL" id="CBJ93076.1"/>
    </source>
</evidence>
<gene>
    <name evidence="1" type="ORF">VIBNI_0027</name>
</gene>